<gene>
    <name evidence="3" type="ORF">PS9374_03604</name>
</gene>
<dbReference type="PANTHER" id="PTHR33744:SF1">
    <property type="entry name" value="DNA-BINDING TRANSCRIPTIONAL ACTIVATOR ADER"/>
    <property type="match status" value="1"/>
</dbReference>
<dbReference type="Gene3D" id="1.10.10.2840">
    <property type="entry name" value="PucR C-terminal helix-turn-helix domain"/>
    <property type="match status" value="1"/>
</dbReference>
<feature type="domain" description="PucR C-terminal helix-turn-helix" evidence="1">
    <location>
        <begin position="332"/>
        <end position="390"/>
    </location>
</feature>
<evidence type="ECO:0000259" key="2">
    <source>
        <dbReference type="Pfam" id="PF25906"/>
    </source>
</evidence>
<reference evidence="3 4" key="1">
    <citation type="journal article" date="2016" name="Genome Announc.">
        <title>Draft Genome Sequence of Planomonospora sphaerica JCM9374, a Rare Actinomycete.</title>
        <authorList>
            <person name="Dohra H."/>
            <person name="Suzuki T."/>
            <person name="Inoue Y."/>
            <person name="Kodani S."/>
        </authorList>
    </citation>
    <scope>NUCLEOTIDE SEQUENCE [LARGE SCALE GENOMIC DNA]</scope>
    <source>
        <strain evidence="3 4">JCM 9374</strain>
    </source>
</reference>
<dbReference type="STRING" id="161355.PS9374_03604"/>
<dbReference type="Proteomes" id="UP000077701">
    <property type="component" value="Unassembled WGS sequence"/>
</dbReference>
<dbReference type="InterPro" id="IPR051448">
    <property type="entry name" value="CdaR-like_regulators"/>
</dbReference>
<organism evidence="3 4">
    <name type="scientific">Planomonospora sphaerica</name>
    <dbReference type="NCBI Taxonomy" id="161355"/>
    <lineage>
        <taxon>Bacteria</taxon>
        <taxon>Bacillati</taxon>
        <taxon>Actinomycetota</taxon>
        <taxon>Actinomycetes</taxon>
        <taxon>Streptosporangiales</taxon>
        <taxon>Streptosporangiaceae</taxon>
        <taxon>Planomonospora</taxon>
    </lineage>
</organism>
<protein>
    <submittedName>
        <fullName evidence="3">PucR family transcriptional regulator</fullName>
    </submittedName>
</protein>
<dbReference type="Pfam" id="PF25906">
    <property type="entry name" value="PucR-like_N"/>
    <property type="match status" value="1"/>
</dbReference>
<comment type="caution">
    <text evidence="3">The sequence shown here is derived from an EMBL/GenBank/DDBJ whole genome shotgun (WGS) entry which is preliminary data.</text>
</comment>
<dbReference type="RefSeq" id="WP_068898032.1">
    <property type="nucleotide sequence ID" value="NZ_BDCX01000008.1"/>
</dbReference>
<sequence>MSAVHDVERPPADIPREFAEVFRPYLDDLADEMIGEIRASVPEYSRPSGAYARIVRRAVEEALAGFVNRVGDRRVSRTRLLEVYRGIGGGEASEGRPLDSLQSALRICARVAWRRLATESERLDLSRQRMCDIGEAILVYLDEIAAAAAEGYAEAQARAAGELELRRRRLLNLLVADPPPDARAVEDLSRSVGWTPPRTLACVALAPRRPGELPRPGLPPDVLADLDRSDPCLVVPDPDGPGRQALLRPLLSDWTVAAGPAVRTGEGALSLRLAVRALDLARRGVLASDAVIRVSDHMSAIMIFRDETLIQLMERTRLAPLRGLKPGQRDRLAETLLAWLQSGYNANEAAVRLHIHPQTVRYRLRQAVELFADQLKDPDGRFELEAVLRAWALRAGKRGDRARPLPGRT</sequence>
<evidence type="ECO:0000259" key="1">
    <source>
        <dbReference type="Pfam" id="PF13556"/>
    </source>
</evidence>
<dbReference type="InterPro" id="IPR058663">
    <property type="entry name" value="PucR-like_N"/>
</dbReference>
<keyword evidence="4" id="KW-1185">Reference proteome</keyword>
<dbReference type="AlphaFoldDB" id="A0A171DBY2"/>
<name>A0A171DBY2_9ACTN</name>
<reference evidence="4" key="2">
    <citation type="submission" date="2016-04" db="EMBL/GenBank/DDBJ databases">
        <title>Planomonospora sphaerica JCM9374 whole genome shotgun sequence.</title>
        <authorList>
            <person name="Suzuki T."/>
            <person name="Dohra H."/>
            <person name="Kodani S."/>
        </authorList>
    </citation>
    <scope>NUCLEOTIDE SEQUENCE [LARGE SCALE GENOMIC DNA]</scope>
    <source>
        <strain evidence="4">JCM 9374</strain>
    </source>
</reference>
<feature type="domain" description="PucR-like N-terminal" evidence="2">
    <location>
        <begin position="13"/>
        <end position="175"/>
    </location>
</feature>
<evidence type="ECO:0000313" key="4">
    <source>
        <dbReference type="Proteomes" id="UP000077701"/>
    </source>
</evidence>
<dbReference type="InterPro" id="IPR025736">
    <property type="entry name" value="PucR_C-HTH_dom"/>
</dbReference>
<dbReference type="PANTHER" id="PTHR33744">
    <property type="entry name" value="CARBOHYDRATE DIACID REGULATOR"/>
    <property type="match status" value="1"/>
</dbReference>
<dbReference type="InterPro" id="IPR042070">
    <property type="entry name" value="PucR_C-HTH_sf"/>
</dbReference>
<evidence type="ECO:0000313" key="3">
    <source>
        <dbReference type="EMBL" id="GAT67944.1"/>
    </source>
</evidence>
<dbReference type="Pfam" id="PF13556">
    <property type="entry name" value="HTH_30"/>
    <property type="match status" value="1"/>
</dbReference>
<accession>A0A171DBY2</accession>
<proteinExistence type="predicted"/>
<dbReference type="EMBL" id="BDCX01000008">
    <property type="protein sequence ID" value="GAT67944.1"/>
    <property type="molecule type" value="Genomic_DNA"/>
</dbReference>